<proteinExistence type="predicted"/>
<protein>
    <submittedName>
        <fullName evidence="2">Uncharacterized protein</fullName>
    </submittedName>
</protein>
<reference evidence="2" key="1">
    <citation type="submission" date="2022-03" db="EMBL/GenBank/DDBJ databases">
        <authorList>
            <person name="Alioto T."/>
            <person name="Alioto T."/>
            <person name="Gomez Garrido J."/>
        </authorList>
    </citation>
    <scope>NUCLEOTIDE SEQUENCE</scope>
</reference>
<organism evidence="2 3">
    <name type="scientific">Pelobates cultripes</name>
    <name type="common">Western spadefoot toad</name>
    <dbReference type="NCBI Taxonomy" id="61616"/>
    <lineage>
        <taxon>Eukaryota</taxon>
        <taxon>Metazoa</taxon>
        <taxon>Chordata</taxon>
        <taxon>Craniata</taxon>
        <taxon>Vertebrata</taxon>
        <taxon>Euteleostomi</taxon>
        <taxon>Amphibia</taxon>
        <taxon>Batrachia</taxon>
        <taxon>Anura</taxon>
        <taxon>Pelobatoidea</taxon>
        <taxon>Pelobatidae</taxon>
        <taxon>Pelobates</taxon>
    </lineage>
</organism>
<sequence length="288" mass="32092">MPFIFPQTGRKTQRKSGAYHELRGIRTMLQIPEPTETPTYSPWFQYTQPQQNPDTMGRRSQKPGACKDTQDISAMLQRPAAAKLAAEPECTDGSDCSEGPPGEQLEPSCTQALQTEPARGKDLTPATRQDIAELLLEMRQLHAADLELLKTDLTAVTARTQASEEAILDLRQEAQGFKESIIQLQSSQANLTNRADIAEDRHRQVNIKIPDSVGITELPHYLRRLTTSLLPHTKAKKLTFEGFFHIPKPRQAPLTASHNFIIRCHSSTEKALIMAAVRGKTPLTFESS</sequence>
<evidence type="ECO:0000313" key="3">
    <source>
        <dbReference type="Proteomes" id="UP001295444"/>
    </source>
</evidence>
<dbReference type="AlphaFoldDB" id="A0AAD1RAP3"/>
<evidence type="ECO:0000256" key="1">
    <source>
        <dbReference type="SAM" id="MobiDB-lite"/>
    </source>
</evidence>
<keyword evidence="3" id="KW-1185">Reference proteome</keyword>
<feature type="region of interest" description="Disordered" evidence="1">
    <location>
        <begin position="30"/>
        <end position="67"/>
    </location>
</feature>
<dbReference type="EMBL" id="OW240913">
    <property type="protein sequence ID" value="CAH2246063.1"/>
    <property type="molecule type" value="Genomic_DNA"/>
</dbReference>
<dbReference type="Proteomes" id="UP001295444">
    <property type="component" value="Chromosome 02"/>
</dbReference>
<gene>
    <name evidence="2" type="ORF">PECUL_23A021780</name>
</gene>
<name>A0AAD1RAP3_PELCU</name>
<feature type="region of interest" description="Disordered" evidence="1">
    <location>
        <begin position="85"/>
        <end position="107"/>
    </location>
</feature>
<feature type="compositionally biased region" description="Polar residues" evidence="1">
    <location>
        <begin position="36"/>
        <end position="54"/>
    </location>
</feature>
<evidence type="ECO:0000313" key="2">
    <source>
        <dbReference type="EMBL" id="CAH2246063.1"/>
    </source>
</evidence>
<accession>A0AAD1RAP3</accession>